<dbReference type="PANTHER" id="PTHR16056">
    <property type="entry name" value="REGULATOR OF MICROTUBULE DYNAMICS PROTEIN"/>
    <property type="match status" value="1"/>
</dbReference>
<evidence type="ECO:0000256" key="2">
    <source>
        <dbReference type="ARBA" id="ARBA00004642"/>
    </source>
</evidence>
<keyword evidence="9" id="KW-1185">Reference proteome</keyword>
<dbReference type="InterPro" id="IPR011989">
    <property type="entry name" value="ARM-like"/>
</dbReference>
<accession>A0ABQ9MMC5</accession>
<comment type="similarity">
    <text evidence="3">Belongs to the IPI1/TEX10 family.</text>
</comment>
<feature type="compositionally biased region" description="Basic residues" evidence="5">
    <location>
        <begin position="1"/>
        <end position="13"/>
    </location>
</feature>
<feature type="domain" description="Pre-rRNA-processing protein Ipi1 N-terminal" evidence="6">
    <location>
        <begin position="145"/>
        <end position="208"/>
    </location>
</feature>
<dbReference type="SUPFAM" id="SSF48371">
    <property type="entry name" value="ARM repeat"/>
    <property type="match status" value="1"/>
</dbReference>
<reference evidence="8" key="1">
    <citation type="journal article" date="2023" name="Plant Biotechnol. J.">
        <title>Chromosome-level wild Hevea brasiliensis genome provides new tools for genomic-assisted breeding and valuable loci to elevate rubber yield.</title>
        <authorList>
            <person name="Cheng H."/>
            <person name="Song X."/>
            <person name="Hu Y."/>
            <person name="Wu T."/>
            <person name="Yang Q."/>
            <person name="An Z."/>
            <person name="Feng S."/>
            <person name="Deng Z."/>
            <person name="Wu W."/>
            <person name="Zeng X."/>
            <person name="Tu M."/>
            <person name="Wang X."/>
            <person name="Huang H."/>
        </authorList>
    </citation>
    <scope>NUCLEOTIDE SEQUENCE</scope>
    <source>
        <strain evidence="8">MT/VB/25A 57/8</strain>
    </source>
</reference>
<name>A0ABQ9MMC5_HEVBR</name>
<comment type="subcellular location">
    <subcellularLocation>
        <location evidence="1">Nucleus</location>
        <location evidence="1">Nucleolus</location>
    </subcellularLocation>
    <subcellularLocation>
        <location evidence="2">Nucleus</location>
        <location evidence="2">Nucleoplasm</location>
    </subcellularLocation>
</comment>
<evidence type="ECO:0000313" key="8">
    <source>
        <dbReference type="EMBL" id="KAJ9181301.1"/>
    </source>
</evidence>
<dbReference type="Pfam" id="PF25781">
    <property type="entry name" value="TPR_TEX10"/>
    <property type="match status" value="1"/>
</dbReference>
<dbReference type="Pfam" id="PF12333">
    <property type="entry name" value="Ipi1_N"/>
    <property type="match status" value="1"/>
</dbReference>
<dbReference type="InterPro" id="IPR016024">
    <property type="entry name" value="ARM-type_fold"/>
</dbReference>
<proteinExistence type="inferred from homology"/>
<evidence type="ECO:0000259" key="6">
    <source>
        <dbReference type="Pfam" id="PF12333"/>
    </source>
</evidence>
<feature type="region of interest" description="Disordered" evidence="5">
    <location>
        <begin position="1"/>
        <end position="40"/>
    </location>
</feature>
<evidence type="ECO:0000256" key="4">
    <source>
        <dbReference type="ARBA" id="ARBA00023242"/>
    </source>
</evidence>
<sequence length="858" mass="97942">MAKTKASSKKQQKRGVDFKKIKRKLGRKLPPPKNATNTEIKSKAIILPEQSVASEKMGLAVSKKGLTLKELLHQTSHHNAKVRKDALMGMKDLFLKYPEELKLHRYAVIEKLRERISDEDKMVREALYQLLNSVILPSCNEDNQRPFISLMMAYIFNAMTHLAIEVRLMAFKFFDLIVQHYPAVFPLYAEKVLQNYADILRKNQFYLEDKGKLKSALAGLVHCLLLLPSNKVEVDSFKKVVPRQDLLHAYEPDRPTKFADFSVIINELKDFVPVLVNCFQAFIPLIHSAPQLDAQSFDCLRNILHSIDLIVRFFVYATDKGNPESYASMWDQGISSVLLKKFLGVFPFNAVHSEKDDDRYFSLNVMIAEIFLHLSEWIYPPAELLEKFLAFIEHALLEKIHSETRSGRAVREKQILTLVHFIPKLVAHVIGNWKSRLLKAFTKTFLDCNPESSVKLACLTAIEEMLFSRKGMWQPDGCDSEVVDPLITWIRELPVLLILLSDRHPSSSKVVLHLLLCMGQCSTPNSLLALEYDNMQYSLQKFYCTYREGDKCYGPFIGLPRDSQELSIFCLYYFSHLDALLLKSIASCCLCPDLDEFVLFRIVEVLHSAFKAGHIEITDHFSFFVTLVSRFNVFPENISPAIEEDTKISNRGTFKKLICVVCSCLEQMGDASLVLLILEGVILEQILLKPPLDNARAMLRMLVVLDSKPTRLSEQSIITLSNFLSGYLIDVVHCVRGDDAEPMEAHVRAQMYYIVPCFFLFDRSRKLLHLVLNGMGSLITKSTTGHSSRINDIVSVLMLMHRDAKMKQIISSSRAEIDHISQSIRLLQSEESSLTVGERHRMQRALEQLKTVTSSLDQ</sequence>
<organism evidence="8 9">
    <name type="scientific">Hevea brasiliensis</name>
    <name type="common">Para rubber tree</name>
    <name type="synonym">Siphonia brasiliensis</name>
    <dbReference type="NCBI Taxonomy" id="3981"/>
    <lineage>
        <taxon>Eukaryota</taxon>
        <taxon>Viridiplantae</taxon>
        <taxon>Streptophyta</taxon>
        <taxon>Embryophyta</taxon>
        <taxon>Tracheophyta</taxon>
        <taxon>Spermatophyta</taxon>
        <taxon>Magnoliopsida</taxon>
        <taxon>eudicotyledons</taxon>
        <taxon>Gunneridae</taxon>
        <taxon>Pentapetalae</taxon>
        <taxon>rosids</taxon>
        <taxon>fabids</taxon>
        <taxon>Malpighiales</taxon>
        <taxon>Euphorbiaceae</taxon>
        <taxon>Crotonoideae</taxon>
        <taxon>Micrandreae</taxon>
        <taxon>Hevea</taxon>
    </lineage>
</organism>
<dbReference type="PANTHER" id="PTHR16056:SF2">
    <property type="entry name" value="TESTIS-EXPRESSED PROTEIN 10"/>
    <property type="match status" value="1"/>
</dbReference>
<evidence type="ECO:0000313" key="9">
    <source>
        <dbReference type="Proteomes" id="UP001174677"/>
    </source>
</evidence>
<dbReference type="EMBL" id="JARPOI010000005">
    <property type="protein sequence ID" value="KAJ9181301.1"/>
    <property type="molecule type" value="Genomic_DNA"/>
</dbReference>
<comment type="caution">
    <text evidence="8">The sequence shown here is derived from an EMBL/GenBank/DDBJ whole genome shotgun (WGS) entry which is preliminary data.</text>
</comment>
<dbReference type="Proteomes" id="UP001174677">
    <property type="component" value="Chromosome 5"/>
</dbReference>
<evidence type="ECO:0000256" key="1">
    <source>
        <dbReference type="ARBA" id="ARBA00004604"/>
    </source>
</evidence>
<evidence type="ECO:0000256" key="5">
    <source>
        <dbReference type="SAM" id="MobiDB-lite"/>
    </source>
</evidence>
<keyword evidence="4" id="KW-0539">Nucleus</keyword>
<evidence type="ECO:0000256" key="3">
    <source>
        <dbReference type="ARBA" id="ARBA00006427"/>
    </source>
</evidence>
<gene>
    <name evidence="8" type="ORF">P3X46_009441</name>
</gene>
<dbReference type="Gene3D" id="1.25.10.10">
    <property type="entry name" value="Leucine-rich Repeat Variant"/>
    <property type="match status" value="1"/>
</dbReference>
<feature type="domain" description="TEX10-like TPR repeats" evidence="7">
    <location>
        <begin position="488"/>
        <end position="832"/>
    </location>
</feature>
<dbReference type="InterPro" id="IPR024679">
    <property type="entry name" value="Ipi1_N"/>
</dbReference>
<evidence type="ECO:0000259" key="7">
    <source>
        <dbReference type="Pfam" id="PF25781"/>
    </source>
</evidence>
<evidence type="ECO:0008006" key="10">
    <source>
        <dbReference type="Google" id="ProtNLM"/>
    </source>
</evidence>
<dbReference type="InterPro" id="IPR057949">
    <property type="entry name" value="TPR_TEX10"/>
</dbReference>
<protein>
    <recommendedName>
        <fullName evidence="10">Pre-rRNA-processing protein Ipi1 N-terminal domain-containing protein</fullName>
    </recommendedName>
</protein>